<evidence type="ECO:0000313" key="2">
    <source>
        <dbReference type="EMBL" id="CAE7769055.1"/>
    </source>
</evidence>
<dbReference type="Proteomes" id="UP000601435">
    <property type="component" value="Unassembled WGS sequence"/>
</dbReference>
<dbReference type="OrthoDB" id="550577at2759"/>
<gene>
    <name evidence="2" type="ORF">SNEC2469_LOCUS22453</name>
</gene>
<dbReference type="EMBL" id="CAJNJA010040775">
    <property type="protein sequence ID" value="CAE7769055.1"/>
    <property type="molecule type" value="Genomic_DNA"/>
</dbReference>
<name>A0A812Y891_9DINO</name>
<evidence type="ECO:0000313" key="3">
    <source>
        <dbReference type="Proteomes" id="UP000601435"/>
    </source>
</evidence>
<dbReference type="SMART" id="SM01065">
    <property type="entry name" value="CBM_2"/>
    <property type="match status" value="1"/>
</dbReference>
<dbReference type="Pfam" id="PF00686">
    <property type="entry name" value="CBM_20"/>
    <property type="match status" value="1"/>
</dbReference>
<dbReference type="InterPro" id="IPR002044">
    <property type="entry name" value="CBM20"/>
</dbReference>
<dbReference type="AlphaFoldDB" id="A0A812Y891"/>
<dbReference type="InterPro" id="IPR013784">
    <property type="entry name" value="Carb-bd-like_fold"/>
</dbReference>
<protein>
    <recommendedName>
        <fullName evidence="1">CBM20 domain-containing protein</fullName>
    </recommendedName>
</protein>
<evidence type="ECO:0000259" key="1">
    <source>
        <dbReference type="PROSITE" id="PS51166"/>
    </source>
</evidence>
<organism evidence="2 3">
    <name type="scientific">Symbiodinium necroappetens</name>
    <dbReference type="NCBI Taxonomy" id="1628268"/>
    <lineage>
        <taxon>Eukaryota</taxon>
        <taxon>Sar</taxon>
        <taxon>Alveolata</taxon>
        <taxon>Dinophyceae</taxon>
        <taxon>Suessiales</taxon>
        <taxon>Symbiodiniaceae</taxon>
        <taxon>Symbiodinium</taxon>
    </lineage>
</organism>
<dbReference type="PROSITE" id="PS51166">
    <property type="entry name" value="CBM20"/>
    <property type="match status" value="1"/>
</dbReference>
<dbReference type="InterPro" id="IPR013783">
    <property type="entry name" value="Ig-like_fold"/>
</dbReference>
<dbReference type="GO" id="GO:2001070">
    <property type="term" value="F:starch binding"/>
    <property type="evidence" value="ECO:0007669"/>
    <property type="project" value="InterPro"/>
</dbReference>
<keyword evidence="3" id="KW-1185">Reference proteome</keyword>
<comment type="caution">
    <text evidence="2">The sequence shown here is derived from an EMBL/GenBank/DDBJ whole genome shotgun (WGS) entry which is preliminary data.</text>
</comment>
<feature type="domain" description="CBM20" evidence="1">
    <location>
        <begin position="1"/>
        <end position="109"/>
    </location>
</feature>
<dbReference type="SUPFAM" id="SSF49452">
    <property type="entry name" value="Starch-binding domain-like"/>
    <property type="match status" value="1"/>
</dbReference>
<dbReference type="Gene3D" id="2.60.40.10">
    <property type="entry name" value="Immunoglobulins"/>
    <property type="match status" value="1"/>
</dbReference>
<proteinExistence type="predicted"/>
<reference evidence="2" key="1">
    <citation type="submission" date="2021-02" db="EMBL/GenBank/DDBJ databases">
        <authorList>
            <person name="Dougan E. K."/>
            <person name="Rhodes N."/>
            <person name="Thang M."/>
            <person name="Chan C."/>
        </authorList>
    </citation>
    <scope>NUCLEOTIDE SEQUENCE</scope>
</reference>
<sequence>MIAFFELECSCTAPEEVVFLVGSGTALGSWDMYHGIILETSPERFPWWYTTGPVVIESMHADFQFAISDRSLSVVRWEGLPYHRRLQCRHLRSKDGQQMEMVFRASWEDPKSTVTIRPSKLPFLEARPVPGACERRAEVLGTHHGQQRARA</sequence>
<accession>A0A812Y891</accession>
<feature type="non-terminal residue" evidence="2">
    <location>
        <position position="151"/>
    </location>
</feature>